<organism evidence="3 4">
    <name type="scientific">Bacillus subtilis</name>
    <dbReference type="NCBI Taxonomy" id="1423"/>
    <lineage>
        <taxon>Bacteria</taxon>
        <taxon>Bacillati</taxon>
        <taxon>Bacillota</taxon>
        <taxon>Bacilli</taxon>
        <taxon>Bacillales</taxon>
        <taxon>Bacillaceae</taxon>
        <taxon>Bacillus</taxon>
    </lineage>
</organism>
<accession>A0A0D1JBU6</accession>
<evidence type="ECO:0000259" key="2">
    <source>
        <dbReference type="PROSITE" id="PS51740"/>
    </source>
</evidence>
<dbReference type="PANTHER" id="PTHR36432:SF4">
    <property type="entry name" value="TRANSITION STATE REGULATOR ABH-RELATED"/>
    <property type="match status" value="1"/>
</dbReference>
<dbReference type="InterPro" id="IPR007159">
    <property type="entry name" value="SpoVT-AbrB_dom"/>
</dbReference>
<dbReference type="Pfam" id="PF04014">
    <property type="entry name" value="MazE_antitoxin"/>
    <property type="match status" value="1"/>
</dbReference>
<dbReference type="PANTHER" id="PTHR36432">
    <property type="match status" value="1"/>
</dbReference>
<dbReference type="PROSITE" id="PS51740">
    <property type="entry name" value="SPOVT_ABRB"/>
    <property type="match status" value="1"/>
</dbReference>
<keyword evidence="1" id="KW-0238">DNA-binding</keyword>
<dbReference type="Gene3D" id="2.10.260.10">
    <property type="match status" value="1"/>
</dbReference>
<dbReference type="SMART" id="SM00966">
    <property type="entry name" value="SpoVT_AbrB"/>
    <property type="match status" value="1"/>
</dbReference>
<dbReference type="Pfam" id="PF18277">
    <property type="entry name" value="AbrB_C"/>
    <property type="match status" value="1"/>
</dbReference>
<dbReference type="SUPFAM" id="SSF89447">
    <property type="entry name" value="AbrB/MazE/MraZ-like"/>
    <property type="match status" value="1"/>
</dbReference>
<sequence length="95" mass="10865">MRSTGVVRKVDDLGRVVVPVEIRRIFDIQVSDPIEIYTEEDKVILKKYRPVQACMITGEISDHNQKYSGGIILSPEGRRLLVEELEKQAVINKKN</sequence>
<comment type="caution">
    <text evidence="3">The sequence shown here is derived from an EMBL/GenBank/DDBJ whole genome shotgun (WGS) entry which is preliminary data.</text>
</comment>
<dbReference type="InterPro" id="IPR052731">
    <property type="entry name" value="B_subtilis_Trans_State_Reg"/>
</dbReference>
<dbReference type="GO" id="GO:0003677">
    <property type="term" value="F:DNA binding"/>
    <property type="evidence" value="ECO:0007669"/>
    <property type="project" value="UniProtKB-UniRule"/>
</dbReference>
<dbReference type="NCBIfam" id="TIGR01439">
    <property type="entry name" value="lp_hng_hel_AbrB"/>
    <property type="match status" value="1"/>
</dbReference>
<dbReference type="AlphaFoldDB" id="A0A0D1JBU6"/>
<evidence type="ECO:0000313" key="4">
    <source>
        <dbReference type="Proteomes" id="UP000032247"/>
    </source>
</evidence>
<dbReference type="Proteomes" id="UP000032247">
    <property type="component" value="Unassembled WGS sequence"/>
</dbReference>
<evidence type="ECO:0000256" key="1">
    <source>
        <dbReference type="PROSITE-ProRule" id="PRU01076"/>
    </source>
</evidence>
<feature type="domain" description="SpoVT-AbrB" evidence="2">
    <location>
        <begin position="5"/>
        <end position="50"/>
    </location>
</feature>
<evidence type="ECO:0000313" key="3">
    <source>
        <dbReference type="EMBL" id="KIU09854.1"/>
    </source>
</evidence>
<name>A0A0D1JBU6_BACIU</name>
<dbReference type="InterPro" id="IPR040678">
    <property type="entry name" value="AbrB_C"/>
</dbReference>
<dbReference type="InterPro" id="IPR037914">
    <property type="entry name" value="SpoVT-AbrB_sf"/>
</dbReference>
<reference evidence="3 4" key="1">
    <citation type="submission" date="2014-12" db="EMBL/GenBank/DDBJ databases">
        <title>Comparative genome analysis of Bacillus coagulans HM-08, Clostridium butyricum HM-68, Bacillus subtilis HM-66 and Bacillus licheniformis BL-09.</title>
        <authorList>
            <person name="Zhang H."/>
        </authorList>
    </citation>
    <scope>NUCLEOTIDE SEQUENCE [LARGE SCALE GENOMIC DNA]</scope>
    <source>
        <strain evidence="3 4">HM-66</strain>
    </source>
</reference>
<gene>
    <name evidence="3" type="ORF">SC09_contig10orf00028</name>
</gene>
<proteinExistence type="predicted"/>
<protein>
    <recommendedName>
        <fullName evidence="2">SpoVT-AbrB domain-containing protein</fullName>
    </recommendedName>
</protein>
<dbReference type="EMBL" id="JXBC01000007">
    <property type="protein sequence ID" value="KIU09854.1"/>
    <property type="molecule type" value="Genomic_DNA"/>
</dbReference>
<dbReference type="PATRIC" id="fig|1423.173.peg.3706"/>